<dbReference type="SUPFAM" id="SSF53474">
    <property type="entry name" value="alpha/beta-Hydrolases"/>
    <property type="match status" value="1"/>
</dbReference>
<comment type="caution">
    <text evidence="1">The sequence shown here is derived from an EMBL/GenBank/DDBJ whole genome shotgun (WGS) entry which is preliminary data.</text>
</comment>
<reference evidence="1 2" key="1">
    <citation type="submission" date="2019-02" db="EMBL/GenBank/DDBJ databases">
        <title>Deep-cultivation of Planctomycetes and their phenomic and genomic characterization uncovers novel biology.</title>
        <authorList>
            <person name="Wiegand S."/>
            <person name="Jogler M."/>
            <person name="Boedeker C."/>
            <person name="Pinto D."/>
            <person name="Vollmers J."/>
            <person name="Rivas-Marin E."/>
            <person name="Kohn T."/>
            <person name="Peeters S.H."/>
            <person name="Heuer A."/>
            <person name="Rast P."/>
            <person name="Oberbeckmann S."/>
            <person name="Bunk B."/>
            <person name="Jeske O."/>
            <person name="Meyerdierks A."/>
            <person name="Storesund J.E."/>
            <person name="Kallscheuer N."/>
            <person name="Luecker S."/>
            <person name="Lage O.M."/>
            <person name="Pohl T."/>
            <person name="Merkel B.J."/>
            <person name="Hornburger P."/>
            <person name="Mueller R.-W."/>
            <person name="Bruemmer F."/>
            <person name="Labrenz M."/>
            <person name="Spormann A.M."/>
            <person name="Op Den Camp H."/>
            <person name="Overmann J."/>
            <person name="Amann R."/>
            <person name="Jetten M.S.M."/>
            <person name="Mascher T."/>
            <person name="Medema M.H."/>
            <person name="Devos D.P."/>
            <person name="Kaster A.-K."/>
            <person name="Ovreas L."/>
            <person name="Rohde M."/>
            <person name="Galperin M.Y."/>
            <person name="Jogler C."/>
        </authorList>
    </citation>
    <scope>NUCLEOTIDE SEQUENCE [LARGE SCALE GENOMIC DNA]</scope>
    <source>
        <strain evidence="1 2">Pla111</strain>
    </source>
</reference>
<keyword evidence="1" id="KW-0119">Carbohydrate metabolism</keyword>
<keyword evidence="1" id="KW-0378">Hydrolase</keyword>
<protein>
    <submittedName>
        <fullName evidence="1">Endo-1,4-beta-xylanase Z</fullName>
        <ecNumber evidence="1">3.2.1.8</ecNumber>
    </submittedName>
</protein>
<dbReference type="InterPro" id="IPR000801">
    <property type="entry name" value="Esterase-like"/>
</dbReference>
<dbReference type="EMBL" id="SJPH01000011">
    <property type="protein sequence ID" value="TWT40666.1"/>
    <property type="molecule type" value="Genomic_DNA"/>
</dbReference>
<dbReference type="GO" id="GO:0045493">
    <property type="term" value="P:xylan catabolic process"/>
    <property type="evidence" value="ECO:0007669"/>
    <property type="project" value="UniProtKB-KW"/>
</dbReference>
<dbReference type="Gene3D" id="3.40.50.1820">
    <property type="entry name" value="alpha/beta hydrolase"/>
    <property type="match status" value="1"/>
</dbReference>
<dbReference type="GO" id="GO:0016747">
    <property type="term" value="F:acyltransferase activity, transferring groups other than amino-acyl groups"/>
    <property type="evidence" value="ECO:0007669"/>
    <property type="project" value="TreeGrafter"/>
</dbReference>
<organism evidence="1 2">
    <name type="scientific">Botrimarina hoheduenensis</name>
    <dbReference type="NCBI Taxonomy" id="2528000"/>
    <lineage>
        <taxon>Bacteria</taxon>
        <taxon>Pseudomonadati</taxon>
        <taxon>Planctomycetota</taxon>
        <taxon>Planctomycetia</taxon>
        <taxon>Pirellulales</taxon>
        <taxon>Lacipirellulaceae</taxon>
        <taxon>Botrimarina</taxon>
    </lineage>
</organism>
<dbReference type="InterPro" id="IPR029058">
    <property type="entry name" value="AB_hydrolase_fold"/>
</dbReference>
<gene>
    <name evidence="1" type="primary">xynZ_2</name>
    <name evidence="1" type="ORF">Pla111_33110</name>
</gene>
<accession>A0A5C5VPY2</accession>
<dbReference type="AlphaFoldDB" id="A0A5C5VPY2"/>
<dbReference type="PANTHER" id="PTHR48098">
    <property type="entry name" value="ENTEROCHELIN ESTERASE-RELATED"/>
    <property type="match status" value="1"/>
</dbReference>
<dbReference type="EC" id="3.2.1.8" evidence="1"/>
<evidence type="ECO:0000313" key="2">
    <source>
        <dbReference type="Proteomes" id="UP000318995"/>
    </source>
</evidence>
<dbReference type="PANTHER" id="PTHR48098:SF1">
    <property type="entry name" value="DIACYLGLYCEROL ACYLTRANSFERASE_MYCOLYLTRANSFERASE AG85A"/>
    <property type="match status" value="1"/>
</dbReference>
<keyword evidence="1" id="KW-0624">Polysaccharide degradation</keyword>
<keyword evidence="2" id="KW-1185">Reference proteome</keyword>
<dbReference type="InterPro" id="IPR050583">
    <property type="entry name" value="Mycobacterial_A85_antigen"/>
</dbReference>
<proteinExistence type="predicted"/>
<dbReference type="Pfam" id="PF00756">
    <property type="entry name" value="Esterase"/>
    <property type="match status" value="1"/>
</dbReference>
<keyword evidence="1" id="KW-0326">Glycosidase</keyword>
<dbReference type="GO" id="GO:0031176">
    <property type="term" value="F:endo-1,4-beta-xylanase activity"/>
    <property type="evidence" value="ECO:0007669"/>
    <property type="project" value="UniProtKB-EC"/>
</dbReference>
<sequence length="274" mass="30219">MNPDATLVSRFRTIEVSDPAYESAGLRFLTVKTPSLQGRGDICVFVPRGVRSDEVLPIVILLHGVYGSHWSWSQKAGVHLTAQRMIDAGQLPRMLLAMPSDGLMFDGTAYLPHNGRRFDDWIVRDVPAAMVEAGLPTSLDAMRFIAGLSMGGYGALRLAAKHPEYFAAFAAHSAITEFVQMGEFVEEDLDDYGCGDDERSAFGALAASAIRLPPFRFDCGIDDTLIDANRALHQRLLDINLPHIYVEHPGGHDWAYWATHVATTLRFFGDQLKA</sequence>
<keyword evidence="1" id="KW-0858">Xylan degradation</keyword>
<dbReference type="Proteomes" id="UP000318995">
    <property type="component" value="Unassembled WGS sequence"/>
</dbReference>
<name>A0A5C5VPY2_9BACT</name>
<evidence type="ECO:0000313" key="1">
    <source>
        <dbReference type="EMBL" id="TWT40666.1"/>
    </source>
</evidence>